<sequence length="1682" mass="179100">MPAKGSNLSSPKYGYDFVVATTQASINSGLAAFLAEGNQPTTYLCFLVDPQTGNPKDMVTLDELLEATNGVNPFEIPAGTPCDDPRIAPLTTALFCVGIELQIGLPPGVLPKNLPPIVNLGNSANNVEFNLFCSKLTVIQNQPPSGWGSAGSWNVWSQPSGTPWYFSTKVNLVMADLDKELDTPYFNSHPDEKAALLRQLENLSATAFSLQQLMFDLSNAALQTLPQLAGIPDDSNAAIVLYKSFINIYSDLAKERGWPLLAVAATVSLLKDNNGVPIKNPTAEQKKVTTLDHLCAANNHALPGTSSFSWNWVLPTEVDQQSGVMSINRNSMADFFLPQILPIARNNCILCEPRAEADPLSPAGTVGIRITSGQMPTKIETTASGDKVMHIEYTDSKLAEDWAGASYCGVSVEPLYNCDVYFVDTTIKVVQRVKIYLWICFDNTDQGINIFGQTLTDTYAMSVSQAGGLQIGHTGSVNQDDSEDPDASGFVNFWTGINDVLASLKEQFHAVEWMKLDTIPLDTLQAFIFPGSKTFTYDLVCAITYVDPSQARRKLRDVQALTGTFHPEASPGLVLTSSSQMMQNYAHGQLMSPTEKFQALQTASGHALLFAIDTSGVFRVIEERSGKANIGWVATDLSTSLIAAEFGGASNVKVDTFDVGQSALDGTIGLALAIFDGTTDWLFVSLGNSRSDTSWTAKPAWKRVNFDAVTENPPGINIVGVMFAETMGPGQYLMADIDRLGSSTKNIARYHVDPSKSTGRYWVKQGVPVDIENGNYQSCVGQVKGGYVDGIYTAGQAGAASQLVYTPVENAFGSGPPLPRRLGLPGGALPSAIATARYTDPSSEFYSFTDLFAVGGSTLYRFAPDKQQDGATPQPIVTNDIFSNTSQLYAMTLGGVTTLWGRNASNVVYYIACPTSQLDQPGSWTDGGNTIFAAGGGRLVRLTQASRTNAKAWRSQEITIAAPPDLAPLSFNSYTTSLVASDANGLPVSGLEVQISTDSATPLYINGLYYLVGPTPVTITTDPSGIITIVEACNDLNAAVITAPIPNDIMSYVIDPMDYAFDKMAALNTPDALRNASYPAETTAGGVVGDPGSTPLVASTVSQDDLQVIASRMGTLKDVWADVKPPSTTPLRRLKPSHPGVVAATLYQASEPYRGHLDDIAIAAGDLFQWLKSGVEAAIDIIKDAATDAWHFIAEIAGTVYRAVLDTVEAIVGALEWVFNAIKTTIEQIIEFVKFLFVWDDIRRTKEVLHNVVRLYLKHQVGNLGYVKTLFNNQVAEVEKTLSNWAGLGDWSPLGPVASTSTGSAGTNPAKYQTASSMLLASHLRDNIGQLTVKDTSATVDIVQEVIDNLLNAISTEGQVLSAVYTKLQDVAANLLTMSVADAIKKIAAILGEGMLSSVQVVMDALLDALASVADTAIDLLDTQIYIPIISDILAEIGVSSISFLELFSWIAAVSVDVVYKIAYGTAPFPDNSDVNALISASSWEDIATLFGKGVDATSEPKAGAITLPAEVAKTVHIVGHAAAGFNILVGNFLQVFEAEAPTGDNPFSLPLAVMGVVTPVLQGAADFLVPSEPVDNTAVSAVSTATTVAGVVSKLIFCGPVQSRLAVSSSGFSALAVQDGRATSAIVSAILVVPSLFVTGWHFYELSQKPAGTERSAAIVGEVSKLTSYGSTISYAVAVNV</sequence>
<dbReference type="EMBL" id="MU853351">
    <property type="protein sequence ID" value="KAK4110200.1"/>
    <property type="molecule type" value="Genomic_DNA"/>
</dbReference>
<accession>A0AAN6T9J7</accession>
<dbReference type="RefSeq" id="XP_064667770.1">
    <property type="nucleotide sequence ID" value="XM_064818859.1"/>
</dbReference>
<name>A0AAN6T9J7_9PEZI</name>
<dbReference type="Proteomes" id="UP001302812">
    <property type="component" value="Unassembled WGS sequence"/>
</dbReference>
<organism evidence="1 2">
    <name type="scientific">Canariomyces notabilis</name>
    <dbReference type="NCBI Taxonomy" id="2074819"/>
    <lineage>
        <taxon>Eukaryota</taxon>
        <taxon>Fungi</taxon>
        <taxon>Dikarya</taxon>
        <taxon>Ascomycota</taxon>
        <taxon>Pezizomycotina</taxon>
        <taxon>Sordariomycetes</taxon>
        <taxon>Sordariomycetidae</taxon>
        <taxon>Sordariales</taxon>
        <taxon>Chaetomiaceae</taxon>
        <taxon>Canariomyces</taxon>
    </lineage>
</organism>
<evidence type="ECO:0000313" key="2">
    <source>
        <dbReference type="Proteomes" id="UP001302812"/>
    </source>
</evidence>
<protein>
    <submittedName>
        <fullName evidence="1">Uncharacterized protein</fullName>
    </submittedName>
</protein>
<keyword evidence="2" id="KW-1185">Reference proteome</keyword>
<reference evidence="1" key="2">
    <citation type="submission" date="2023-05" db="EMBL/GenBank/DDBJ databases">
        <authorList>
            <consortium name="Lawrence Berkeley National Laboratory"/>
            <person name="Steindorff A."/>
            <person name="Hensen N."/>
            <person name="Bonometti L."/>
            <person name="Westerberg I."/>
            <person name="Brannstrom I.O."/>
            <person name="Guillou S."/>
            <person name="Cros-Aarteil S."/>
            <person name="Calhoun S."/>
            <person name="Haridas S."/>
            <person name="Kuo A."/>
            <person name="Mondo S."/>
            <person name="Pangilinan J."/>
            <person name="Riley R."/>
            <person name="Labutti K."/>
            <person name="Andreopoulos B."/>
            <person name="Lipzen A."/>
            <person name="Chen C."/>
            <person name="Yanf M."/>
            <person name="Daum C."/>
            <person name="Ng V."/>
            <person name="Clum A."/>
            <person name="Ohm R."/>
            <person name="Martin F."/>
            <person name="Silar P."/>
            <person name="Natvig D."/>
            <person name="Lalanne C."/>
            <person name="Gautier V."/>
            <person name="Ament-Velasquez S.L."/>
            <person name="Kruys A."/>
            <person name="Hutchinson M.I."/>
            <person name="Powell A.J."/>
            <person name="Barry K."/>
            <person name="Miller A.N."/>
            <person name="Grigoriev I.V."/>
            <person name="Debuchy R."/>
            <person name="Gladieux P."/>
            <person name="Thoren M.H."/>
            <person name="Johannesson H."/>
        </authorList>
    </citation>
    <scope>NUCLEOTIDE SEQUENCE</scope>
    <source>
        <strain evidence="1">CBS 508.74</strain>
    </source>
</reference>
<proteinExistence type="predicted"/>
<gene>
    <name evidence="1" type="ORF">N656DRAFT_838457</name>
</gene>
<evidence type="ECO:0000313" key="1">
    <source>
        <dbReference type="EMBL" id="KAK4110200.1"/>
    </source>
</evidence>
<dbReference type="GeneID" id="89942985"/>
<reference evidence="1" key="1">
    <citation type="journal article" date="2023" name="Mol. Phylogenet. Evol.">
        <title>Genome-scale phylogeny and comparative genomics of the fungal order Sordariales.</title>
        <authorList>
            <person name="Hensen N."/>
            <person name="Bonometti L."/>
            <person name="Westerberg I."/>
            <person name="Brannstrom I.O."/>
            <person name="Guillou S."/>
            <person name="Cros-Aarteil S."/>
            <person name="Calhoun S."/>
            <person name="Haridas S."/>
            <person name="Kuo A."/>
            <person name="Mondo S."/>
            <person name="Pangilinan J."/>
            <person name="Riley R."/>
            <person name="LaButti K."/>
            <person name="Andreopoulos B."/>
            <person name="Lipzen A."/>
            <person name="Chen C."/>
            <person name="Yan M."/>
            <person name="Daum C."/>
            <person name="Ng V."/>
            <person name="Clum A."/>
            <person name="Steindorff A."/>
            <person name="Ohm R.A."/>
            <person name="Martin F."/>
            <person name="Silar P."/>
            <person name="Natvig D.O."/>
            <person name="Lalanne C."/>
            <person name="Gautier V."/>
            <person name="Ament-Velasquez S.L."/>
            <person name="Kruys A."/>
            <person name="Hutchinson M.I."/>
            <person name="Powell A.J."/>
            <person name="Barry K."/>
            <person name="Miller A.N."/>
            <person name="Grigoriev I.V."/>
            <person name="Debuchy R."/>
            <person name="Gladieux P."/>
            <person name="Hiltunen Thoren M."/>
            <person name="Johannesson H."/>
        </authorList>
    </citation>
    <scope>NUCLEOTIDE SEQUENCE</scope>
    <source>
        <strain evidence="1">CBS 508.74</strain>
    </source>
</reference>
<comment type="caution">
    <text evidence="1">The sequence shown here is derived from an EMBL/GenBank/DDBJ whole genome shotgun (WGS) entry which is preliminary data.</text>
</comment>